<gene>
    <name evidence="3" type="ORF">JOC54_000943</name>
</gene>
<organism evidence="3 4">
    <name type="scientific">Shouchella xiaoxiensis</name>
    <dbReference type="NCBI Taxonomy" id="766895"/>
    <lineage>
        <taxon>Bacteria</taxon>
        <taxon>Bacillati</taxon>
        <taxon>Bacillota</taxon>
        <taxon>Bacilli</taxon>
        <taxon>Bacillales</taxon>
        <taxon>Bacillaceae</taxon>
        <taxon>Shouchella</taxon>
    </lineage>
</organism>
<dbReference type="PANTHER" id="PTHR34475">
    <property type="match status" value="1"/>
</dbReference>
<keyword evidence="2" id="KW-1133">Transmembrane helix</keyword>
<feature type="compositionally biased region" description="Low complexity" evidence="1">
    <location>
        <begin position="145"/>
        <end position="156"/>
    </location>
</feature>
<dbReference type="EMBL" id="JAFBCV010000002">
    <property type="protein sequence ID" value="MBM7837712.1"/>
    <property type="molecule type" value="Genomic_DNA"/>
</dbReference>
<evidence type="ECO:0000256" key="2">
    <source>
        <dbReference type="SAM" id="Phobius"/>
    </source>
</evidence>
<protein>
    <submittedName>
        <fullName evidence="3">Cytoskeletal protein RodZ</fullName>
    </submittedName>
</protein>
<keyword evidence="2" id="KW-0472">Membrane</keyword>
<evidence type="ECO:0000313" key="3">
    <source>
        <dbReference type="EMBL" id="MBM7837712.1"/>
    </source>
</evidence>
<evidence type="ECO:0000313" key="4">
    <source>
        <dbReference type="Proteomes" id="UP001179280"/>
    </source>
</evidence>
<name>A0ABS2SQA3_9BACI</name>
<dbReference type="Gene3D" id="1.10.260.40">
    <property type="entry name" value="lambda repressor-like DNA-binding domains"/>
    <property type="match status" value="1"/>
</dbReference>
<proteinExistence type="predicted"/>
<keyword evidence="4" id="KW-1185">Reference proteome</keyword>
<dbReference type="CDD" id="cd00093">
    <property type="entry name" value="HTH_XRE"/>
    <property type="match status" value="1"/>
</dbReference>
<dbReference type="InterPro" id="IPR050400">
    <property type="entry name" value="Bact_Cytoskel_RodZ"/>
</dbReference>
<dbReference type="PANTHER" id="PTHR34475:SF1">
    <property type="entry name" value="CYTOSKELETON PROTEIN RODZ"/>
    <property type="match status" value="1"/>
</dbReference>
<sequence>MSELGSYLKQVREEKMITLDDLQRTTKIQKRYLVAIEEGNFDTLPGIFYARAFVKTYAEAIGLNADEVIATYKNELPNPQNEAVDLPSRTERSKSVQAKQRPTSSGGNKRRSISSILIPVLIIGVIVLAVVLAWNYFGNTDDDNNQNTGNTGETEQSNTHDSATGNDEEDESAEPDETEDPAGTDEEEEEPAGDEEEPSAEAELVLDEATNEVQTFTLTNAEAIESIVITMSDGSFVGVRDVDNTSTILEDNAPNYDQDFEPDVAGSEAVNIRIGNGFGVESFVVNGVELELLDRDTQTVIISVEQDEE</sequence>
<feature type="region of interest" description="Disordered" evidence="1">
    <location>
        <begin position="140"/>
        <end position="201"/>
    </location>
</feature>
<accession>A0ABS2SQA3</accession>
<reference evidence="3" key="1">
    <citation type="submission" date="2021-01" db="EMBL/GenBank/DDBJ databases">
        <title>Genomic Encyclopedia of Type Strains, Phase IV (KMG-IV): sequencing the most valuable type-strain genomes for metagenomic binning, comparative biology and taxonomic classification.</title>
        <authorList>
            <person name="Goeker M."/>
        </authorList>
    </citation>
    <scope>NUCLEOTIDE SEQUENCE</scope>
    <source>
        <strain evidence="3">DSM 21943</strain>
    </source>
</reference>
<keyword evidence="2" id="KW-0812">Transmembrane</keyword>
<dbReference type="InterPro" id="IPR010982">
    <property type="entry name" value="Lambda_DNA-bd_dom_sf"/>
</dbReference>
<evidence type="ECO:0000256" key="1">
    <source>
        <dbReference type="SAM" id="MobiDB-lite"/>
    </source>
</evidence>
<comment type="caution">
    <text evidence="3">The sequence shown here is derived from an EMBL/GenBank/DDBJ whole genome shotgun (WGS) entry which is preliminary data.</text>
</comment>
<dbReference type="InterPro" id="IPR001387">
    <property type="entry name" value="Cro/C1-type_HTH"/>
</dbReference>
<dbReference type="Proteomes" id="UP001179280">
    <property type="component" value="Unassembled WGS sequence"/>
</dbReference>
<dbReference type="RefSeq" id="WP_204464758.1">
    <property type="nucleotide sequence ID" value="NZ_JAFBCV010000002.1"/>
</dbReference>
<feature type="compositionally biased region" description="Polar residues" evidence="1">
    <location>
        <begin position="95"/>
        <end position="107"/>
    </location>
</feature>
<feature type="region of interest" description="Disordered" evidence="1">
    <location>
        <begin position="78"/>
        <end position="110"/>
    </location>
</feature>
<dbReference type="SUPFAM" id="SSF47413">
    <property type="entry name" value="lambda repressor-like DNA-binding domains"/>
    <property type="match status" value="1"/>
</dbReference>
<dbReference type="Pfam" id="PF13413">
    <property type="entry name" value="HTH_25"/>
    <property type="match status" value="1"/>
</dbReference>
<feature type="compositionally biased region" description="Acidic residues" evidence="1">
    <location>
        <begin position="166"/>
        <end position="201"/>
    </location>
</feature>
<feature type="transmembrane region" description="Helical" evidence="2">
    <location>
        <begin position="116"/>
        <end position="137"/>
    </location>
</feature>